<organism evidence="3 5">
    <name type="scientific">Streptococcus iniae</name>
    <name type="common">Streptococcus shiloi</name>
    <dbReference type="NCBI Taxonomy" id="1346"/>
    <lineage>
        <taxon>Bacteria</taxon>
        <taxon>Bacillati</taxon>
        <taxon>Bacillota</taxon>
        <taxon>Bacilli</taxon>
        <taxon>Lactobacillales</taxon>
        <taxon>Streptococcaceae</taxon>
        <taxon>Streptococcus</taxon>
    </lineage>
</organism>
<dbReference type="SUPFAM" id="SSF52266">
    <property type="entry name" value="SGNH hydrolase"/>
    <property type="match status" value="1"/>
</dbReference>
<dbReference type="InterPro" id="IPR045136">
    <property type="entry name" value="Iah1-like"/>
</dbReference>
<dbReference type="EMBL" id="CP007586">
    <property type="protein sequence ID" value="AHY15326.1"/>
    <property type="molecule type" value="Genomic_DNA"/>
</dbReference>
<reference evidence="2 4" key="1">
    <citation type="journal article" date="2014" name="Genome Announc.">
        <title>Complete Genome Sequence of a Virulent Strain, Streptococcus iniae ISET0901, Isolated from Diseased Tilapia.</title>
        <authorList>
            <person name="Pridgeon J.W."/>
            <person name="Zhang D."/>
            <person name="Zhang L."/>
        </authorList>
    </citation>
    <scope>NUCLEOTIDE SEQUENCE [LARGE SCALE GENOMIC DNA]</scope>
    <source>
        <strain evidence="2 4">ISET0901</strain>
    </source>
</reference>
<accession>A0A3L8GNR3</accession>
<evidence type="ECO:0000313" key="4">
    <source>
        <dbReference type="Proteomes" id="UP000025245"/>
    </source>
</evidence>
<dbReference type="SMR" id="A0A3L8GNR3"/>
<protein>
    <submittedName>
        <fullName evidence="3">Esterase</fullName>
    </submittedName>
</protein>
<evidence type="ECO:0000313" key="5">
    <source>
        <dbReference type="Proteomes" id="UP000269148"/>
    </source>
</evidence>
<dbReference type="InterPro" id="IPR036514">
    <property type="entry name" value="SGNH_hydro_sf"/>
</dbReference>
<dbReference type="STRING" id="1346.BMF34_02490"/>
<dbReference type="Proteomes" id="UP000025245">
    <property type="component" value="Chromosome"/>
</dbReference>
<keyword evidence="4" id="KW-1185">Reference proteome</keyword>
<dbReference type="Gene3D" id="3.40.50.1110">
    <property type="entry name" value="SGNH hydrolase"/>
    <property type="match status" value="1"/>
</dbReference>
<reference evidence="3 5" key="2">
    <citation type="submission" date="2018-06" db="EMBL/GenBank/DDBJ databases">
        <title>Mutators as drivers of adaptation in pathogenic bacteria and a risk factor for host jumps and vaccine escape.</title>
        <authorList>
            <person name="Barnes A.C."/>
            <person name="Silayeva O."/>
        </authorList>
    </citation>
    <scope>NUCLEOTIDE SEQUENCE [LARGE SCALE GENOMIC DNA]</scope>
    <source>
        <strain evidence="3 5">QMA0445</strain>
    </source>
</reference>
<dbReference type="EMBL" id="QLQD01000027">
    <property type="protein sequence ID" value="RLU58273.1"/>
    <property type="molecule type" value="Genomic_DNA"/>
</dbReference>
<proteinExistence type="predicted"/>
<evidence type="ECO:0000313" key="2">
    <source>
        <dbReference type="EMBL" id="AHY15326.1"/>
    </source>
</evidence>
<feature type="domain" description="SGNH hydrolase-type esterase" evidence="1">
    <location>
        <begin position="8"/>
        <end position="182"/>
    </location>
</feature>
<sequence>MVKVHLTGDSLMARHETADQAMVTVKLFDLDLSLDIYNSAISGNTTRDLLARYDDIIGDTVSEYLFVLVGTNDAANDRNISIAEFENNLNQLIAIFESRYAQPKIHFLLPPPVDESKQFKRTNQKIDAYGLVIEKVCLEKGCKVLNLNQAFRKAASPTQPLEDILKGIKDDGLHFGEKGYEILARTIYQAL</sequence>
<dbReference type="AlphaFoldDB" id="A0A3L8GNR3"/>
<dbReference type="KEGG" id="siz:SI82_02600"/>
<dbReference type="RefSeq" id="WP_003100925.1">
    <property type="nucleotide sequence ID" value="NZ_CP010783.1"/>
</dbReference>
<name>A0A3L8GNR3_STRIN</name>
<dbReference type="OrthoDB" id="388542at2"/>
<gene>
    <name evidence="3" type="ORF">DIY07_02525</name>
    <name evidence="2" type="ORF">DQ08_02365</name>
</gene>
<dbReference type="Proteomes" id="UP000269148">
    <property type="component" value="Unassembled WGS sequence"/>
</dbReference>
<evidence type="ECO:0000313" key="3">
    <source>
        <dbReference type="EMBL" id="RLU58273.1"/>
    </source>
</evidence>
<dbReference type="GeneID" id="35766509"/>
<dbReference type="PANTHER" id="PTHR14209">
    <property type="entry name" value="ISOAMYL ACETATE-HYDROLYZING ESTERASE 1"/>
    <property type="match status" value="1"/>
</dbReference>
<dbReference type="KEGG" id="sio:DW64_02355"/>
<dbReference type="Pfam" id="PF13472">
    <property type="entry name" value="Lipase_GDSL_2"/>
    <property type="match status" value="1"/>
</dbReference>
<dbReference type="PANTHER" id="PTHR14209:SF19">
    <property type="entry name" value="ISOAMYL ACETATE-HYDROLYZING ESTERASE 1 HOMOLOG"/>
    <property type="match status" value="1"/>
</dbReference>
<dbReference type="KEGG" id="siq:DQ08_02365"/>
<evidence type="ECO:0000259" key="1">
    <source>
        <dbReference type="Pfam" id="PF13472"/>
    </source>
</evidence>
<dbReference type="InterPro" id="IPR013830">
    <property type="entry name" value="SGNH_hydro"/>
</dbReference>